<dbReference type="SUPFAM" id="SSF109715">
    <property type="entry name" value="DEK C-terminal domain"/>
    <property type="match status" value="1"/>
</dbReference>
<dbReference type="SMART" id="SM00195">
    <property type="entry name" value="DSPc"/>
    <property type="match status" value="1"/>
</dbReference>
<evidence type="ECO:0000256" key="1">
    <source>
        <dbReference type="ARBA" id="ARBA00004245"/>
    </source>
</evidence>
<dbReference type="InterPro" id="IPR029021">
    <property type="entry name" value="Prot-tyrosine_phosphatase-like"/>
</dbReference>
<protein>
    <submittedName>
        <fullName evidence="6">Protein-serine/threonine phosphatase</fullName>
    </submittedName>
</protein>
<dbReference type="GO" id="GO:0016791">
    <property type="term" value="F:phosphatase activity"/>
    <property type="evidence" value="ECO:0007669"/>
    <property type="project" value="InterPro"/>
</dbReference>
<proteinExistence type="predicted"/>
<keyword evidence="5" id="KW-1185">Reference proteome</keyword>
<keyword evidence="2" id="KW-0963">Cytoplasm</keyword>
<dbReference type="WBParaSite" id="GPUH_0002511801-mRNA-1">
    <property type="protein sequence ID" value="GPUH_0002511801-mRNA-1"/>
    <property type="gene ID" value="GPUH_0002511801"/>
</dbReference>
<dbReference type="InterPro" id="IPR014876">
    <property type="entry name" value="DEK_C"/>
</dbReference>
<evidence type="ECO:0000313" key="4">
    <source>
        <dbReference type="EMBL" id="VDN43737.1"/>
    </source>
</evidence>
<dbReference type="OrthoDB" id="5779068at2759"/>
<dbReference type="InterPro" id="IPR043587">
    <property type="entry name" value="Phosphatase_SSH-like"/>
</dbReference>
<reference evidence="6" key="1">
    <citation type="submission" date="2016-06" db="UniProtKB">
        <authorList>
            <consortium name="WormBaseParasite"/>
        </authorList>
    </citation>
    <scope>IDENTIFICATION</scope>
</reference>
<keyword evidence="2" id="KW-0206">Cytoskeleton</keyword>
<evidence type="ECO:0000256" key="2">
    <source>
        <dbReference type="ARBA" id="ARBA00023212"/>
    </source>
</evidence>
<dbReference type="Gene3D" id="1.10.10.60">
    <property type="entry name" value="Homeodomain-like"/>
    <property type="match status" value="1"/>
</dbReference>
<dbReference type="GO" id="GO:0005856">
    <property type="term" value="C:cytoskeleton"/>
    <property type="evidence" value="ECO:0007669"/>
    <property type="project" value="UniProtKB-SubCell"/>
</dbReference>
<dbReference type="SUPFAM" id="SSF52799">
    <property type="entry name" value="(Phosphotyrosine protein) phosphatases II"/>
    <property type="match status" value="1"/>
</dbReference>
<dbReference type="GO" id="GO:0003779">
    <property type="term" value="F:actin binding"/>
    <property type="evidence" value="ECO:0007669"/>
    <property type="project" value="InterPro"/>
</dbReference>
<name>A0A183EVU7_9BILA</name>
<dbReference type="AlphaFoldDB" id="A0A183EVU7"/>
<dbReference type="InterPro" id="IPR020422">
    <property type="entry name" value="TYR_PHOSPHATASE_DUAL_dom"/>
</dbReference>
<dbReference type="EMBL" id="UYRT01103671">
    <property type="protein sequence ID" value="VDN43737.1"/>
    <property type="molecule type" value="Genomic_DNA"/>
</dbReference>
<accession>A0A183EVU7</accession>
<evidence type="ECO:0000313" key="5">
    <source>
        <dbReference type="Proteomes" id="UP000271098"/>
    </source>
</evidence>
<dbReference type="Pfam" id="PF00782">
    <property type="entry name" value="DSPc"/>
    <property type="match status" value="1"/>
</dbReference>
<evidence type="ECO:0000313" key="6">
    <source>
        <dbReference type="WBParaSite" id="GPUH_0002511801-mRNA-1"/>
    </source>
</evidence>
<dbReference type="GO" id="GO:0030837">
    <property type="term" value="P:negative regulation of actin filament polymerization"/>
    <property type="evidence" value="ECO:0007669"/>
    <property type="project" value="InterPro"/>
</dbReference>
<dbReference type="Pfam" id="PF08766">
    <property type="entry name" value="DEK_C"/>
    <property type="match status" value="1"/>
</dbReference>
<evidence type="ECO:0000259" key="3">
    <source>
        <dbReference type="PROSITE" id="PS51998"/>
    </source>
</evidence>
<dbReference type="PANTHER" id="PTHR45864">
    <property type="entry name" value="SLINGSHOT PROTEIN PHOSPHATASE HOMOLOG"/>
    <property type="match status" value="1"/>
</dbReference>
<dbReference type="PANTHER" id="PTHR45864:SF2">
    <property type="entry name" value="PROTEIN PHOSPHATASE SLINGSHOT"/>
    <property type="match status" value="1"/>
</dbReference>
<sequence length="181" mass="21300">MQTVDLDEVTSRDIRLKVEESLGMNLDEYKDFISRQVMVIMGQMDTASQIFPYLYLGTEWNACDWQWLENNNVKYIVNVTNEVENFFPARLKYLKIRVSDEASAELLKYWNQTNQFIKEANRSSSTVIAFAMKEYGWALSEAMEHVKNKRGCITPNLGFVEQLRTFEGLFFFFTQLCFVEF</sequence>
<comment type="subcellular location">
    <subcellularLocation>
        <location evidence="1">Cytoplasm</location>
        <location evidence="1">Cytoskeleton</location>
    </subcellularLocation>
</comment>
<organism evidence="6">
    <name type="scientific">Gongylonema pulchrum</name>
    <dbReference type="NCBI Taxonomy" id="637853"/>
    <lineage>
        <taxon>Eukaryota</taxon>
        <taxon>Metazoa</taxon>
        <taxon>Ecdysozoa</taxon>
        <taxon>Nematoda</taxon>
        <taxon>Chromadorea</taxon>
        <taxon>Rhabditida</taxon>
        <taxon>Spirurina</taxon>
        <taxon>Spiruromorpha</taxon>
        <taxon>Spiruroidea</taxon>
        <taxon>Gongylonematidae</taxon>
        <taxon>Gongylonema</taxon>
    </lineage>
</organism>
<dbReference type="InterPro" id="IPR000340">
    <property type="entry name" value="Dual-sp_phosphatase_cat-dom"/>
</dbReference>
<dbReference type="PROSITE" id="PS51998">
    <property type="entry name" value="DEK_C"/>
    <property type="match status" value="1"/>
</dbReference>
<dbReference type="Proteomes" id="UP000271098">
    <property type="component" value="Unassembled WGS sequence"/>
</dbReference>
<gene>
    <name evidence="4" type="ORF">GPUH_LOCUS25088</name>
</gene>
<feature type="domain" description="DEK-C" evidence="3">
    <location>
        <begin position="1"/>
        <end position="42"/>
    </location>
</feature>
<dbReference type="Gene3D" id="3.90.190.10">
    <property type="entry name" value="Protein tyrosine phosphatase superfamily"/>
    <property type="match status" value="2"/>
</dbReference>
<reference evidence="4 5" key="2">
    <citation type="submission" date="2018-11" db="EMBL/GenBank/DDBJ databases">
        <authorList>
            <consortium name="Pathogen Informatics"/>
        </authorList>
    </citation>
    <scope>NUCLEOTIDE SEQUENCE [LARGE SCALE GENOMIC DNA]</scope>
</reference>